<evidence type="ECO:0000256" key="2">
    <source>
        <dbReference type="SAM" id="Phobius"/>
    </source>
</evidence>
<feature type="transmembrane region" description="Helical" evidence="2">
    <location>
        <begin position="152"/>
        <end position="174"/>
    </location>
</feature>
<feature type="transmembrane region" description="Helical" evidence="2">
    <location>
        <begin position="89"/>
        <end position="107"/>
    </location>
</feature>
<feature type="transmembrane region" description="Helical" evidence="2">
    <location>
        <begin position="186"/>
        <end position="203"/>
    </location>
</feature>
<organism evidence="3 4">
    <name type="scientific">Micromonospora andamanensis</name>
    <dbReference type="NCBI Taxonomy" id="1287068"/>
    <lineage>
        <taxon>Bacteria</taxon>
        <taxon>Bacillati</taxon>
        <taxon>Actinomycetota</taxon>
        <taxon>Actinomycetes</taxon>
        <taxon>Micromonosporales</taxon>
        <taxon>Micromonosporaceae</taxon>
        <taxon>Micromonospora</taxon>
    </lineage>
</organism>
<evidence type="ECO:0000313" key="4">
    <source>
        <dbReference type="Proteomes" id="UP000647017"/>
    </source>
</evidence>
<protein>
    <submittedName>
        <fullName evidence="3">Membrane protein</fullName>
    </submittedName>
</protein>
<dbReference type="InterPro" id="IPR018750">
    <property type="entry name" value="DUF2306_membrane"/>
</dbReference>
<evidence type="ECO:0000256" key="1">
    <source>
        <dbReference type="SAM" id="MobiDB-lite"/>
    </source>
</evidence>
<keyword evidence="2" id="KW-0812">Transmembrane</keyword>
<dbReference type="RefSeq" id="WP_204011607.1">
    <property type="nucleotide sequence ID" value="NZ_BOOZ01000033.1"/>
</dbReference>
<dbReference type="Proteomes" id="UP000647017">
    <property type="component" value="Unassembled WGS sequence"/>
</dbReference>
<dbReference type="Pfam" id="PF10067">
    <property type="entry name" value="DUF2306"/>
    <property type="match status" value="1"/>
</dbReference>
<keyword evidence="2" id="KW-1133">Transmembrane helix</keyword>
<feature type="region of interest" description="Disordered" evidence="1">
    <location>
        <begin position="209"/>
        <end position="253"/>
    </location>
</feature>
<feature type="transmembrane region" description="Helical" evidence="2">
    <location>
        <begin position="49"/>
        <end position="69"/>
    </location>
</feature>
<name>A0ABQ4I0V4_9ACTN</name>
<accession>A0ABQ4I0V4</accession>
<proteinExistence type="predicted"/>
<reference evidence="3 4" key="1">
    <citation type="submission" date="2021-01" db="EMBL/GenBank/DDBJ databases">
        <title>Whole genome shotgun sequence of Verrucosispora andamanensis NBRC 109075.</title>
        <authorList>
            <person name="Komaki H."/>
            <person name="Tamura T."/>
        </authorList>
    </citation>
    <scope>NUCLEOTIDE SEQUENCE [LARGE SCALE GENOMIC DNA]</scope>
    <source>
        <strain evidence="3 4">NBRC 109075</strain>
    </source>
</reference>
<gene>
    <name evidence="3" type="ORF">Van01_47160</name>
</gene>
<keyword evidence="2" id="KW-0472">Membrane</keyword>
<dbReference type="EMBL" id="BOOZ01000033">
    <property type="protein sequence ID" value="GIJ11502.1"/>
    <property type="molecule type" value="Genomic_DNA"/>
</dbReference>
<evidence type="ECO:0000313" key="3">
    <source>
        <dbReference type="EMBL" id="GIJ11502.1"/>
    </source>
</evidence>
<comment type="caution">
    <text evidence="3">The sequence shown here is derived from an EMBL/GenBank/DDBJ whole genome shotgun (WGS) entry which is preliminary data.</text>
</comment>
<feature type="transmembrane region" description="Helical" evidence="2">
    <location>
        <begin position="119"/>
        <end position="140"/>
    </location>
</feature>
<sequence length="253" mass="26610">MTASARSTWLIPAGLLVLSAVPVVAGGLRLAELAGGAQVLPDGDRIASPPLPLVAHIVAVTVFSVLGAFQFAPRLRRLHRGWHRIAGRVLIPFGLLTAASGLWLTVVPARGPLDSDTLVAVRVVVSLAMAGSLVLGFAAVRRRDFTRHRAWMIRGYAIGLGAGTQFFTQMAWLAAVGPLTTAGRTGTMTAAWLINVVLAEWIIRRRGGAAATGPAGRGHRGRVDAAPARGRRAVSRSAGGRGRRPVPIRTETP</sequence>
<keyword evidence="4" id="KW-1185">Reference proteome</keyword>